<dbReference type="InterPro" id="IPR014284">
    <property type="entry name" value="RNA_pol_sigma-70_dom"/>
</dbReference>
<accession>A0A1Y5Y4Y9</accession>
<evidence type="ECO:0000256" key="3">
    <source>
        <dbReference type="ARBA" id="ARBA00023082"/>
    </source>
</evidence>
<keyword evidence="2" id="KW-0805">Transcription regulation</keyword>
<dbReference type="InterPro" id="IPR013324">
    <property type="entry name" value="RNA_pol_sigma_r3/r4-like"/>
</dbReference>
<dbReference type="Gene3D" id="1.10.10.10">
    <property type="entry name" value="Winged helix-like DNA-binding domain superfamily/Winged helix DNA-binding domain"/>
    <property type="match status" value="1"/>
</dbReference>
<dbReference type="InterPro" id="IPR013249">
    <property type="entry name" value="RNA_pol_sigma70_r4_t2"/>
</dbReference>
<dbReference type="PANTHER" id="PTHR43133">
    <property type="entry name" value="RNA POLYMERASE ECF-TYPE SIGMA FACTO"/>
    <property type="match status" value="1"/>
</dbReference>
<name>A0A1Y5Y4Y9_KIBAR</name>
<evidence type="ECO:0000256" key="1">
    <source>
        <dbReference type="ARBA" id="ARBA00010641"/>
    </source>
</evidence>
<feature type="domain" description="RNA polymerase sigma-70 region 2" evidence="6">
    <location>
        <begin position="29"/>
        <end position="95"/>
    </location>
</feature>
<dbReference type="AlphaFoldDB" id="A0A1Y5Y4Y9"/>
<evidence type="ECO:0000256" key="5">
    <source>
        <dbReference type="ARBA" id="ARBA00023163"/>
    </source>
</evidence>
<protein>
    <submittedName>
        <fullName evidence="8">RNA polymerase sigma-70 factor, ECF subfamily</fullName>
    </submittedName>
</protein>
<dbReference type="NCBIfam" id="TIGR02937">
    <property type="entry name" value="sigma70-ECF"/>
    <property type="match status" value="1"/>
</dbReference>
<dbReference type="GO" id="GO:0016987">
    <property type="term" value="F:sigma factor activity"/>
    <property type="evidence" value="ECO:0007669"/>
    <property type="project" value="UniProtKB-KW"/>
</dbReference>
<organism evidence="8 9">
    <name type="scientific">Kibdelosporangium aridum</name>
    <dbReference type="NCBI Taxonomy" id="2030"/>
    <lineage>
        <taxon>Bacteria</taxon>
        <taxon>Bacillati</taxon>
        <taxon>Actinomycetota</taxon>
        <taxon>Actinomycetes</taxon>
        <taxon>Pseudonocardiales</taxon>
        <taxon>Pseudonocardiaceae</taxon>
        <taxon>Kibdelosporangium</taxon>
    </lineage>
</organism>
<keyword evidence="3" id="KW-0731">Sigma factor</keyword>
<dbReference type="InterPro" id="IPR007627">
    <property type="entry name" value="RNA_pol_sigma70_r2"/>
</dbReference>
<dbReference type="SUPFAM" id="SSF88946">
    <property type="entry name" value="Sigma2 domain of RNA polymerase sigma factors"/>
    <property type="match status" value="1"/>
</dbReference>
<evidence type="ECO:0000256" key="4">
    <source>
        <dbReference type="ARBA" id="ARBA00023125"/>
    </source>
</evidence>
<gene>
    <name evidence="8" type="ORF">SAMN05661093_09411</name>
</gene>
<dbReference type="PANTHER" id="PTHR43133:SF8">
    <property type="entry name" value="RNA POLYMERASE SIGMA FACTOR HI_1459-RELATED"/>
    <property type="match status" value="1"/>
</dbReference>
<keyword evidence="9" id="KW-1185">Reference proteome</keyword>
<keyword evidence="4" id="KW-0238">DNA-binding</keyword>
<dbReference type="Pfam" id="PF04542">
    <property type="entry name" value="Sigma70_r2"/>
    <property type="match status" value="1"/>
</dbReference>
<dbReference type="SUPFAM" id="SSF88659">
    <property type="entry name" value="Sigma3 and sigma4 domains of RNA polymerase sigma factors"/>
    <property type="match status" value="1"/>
</dbReference>
<dbReference type="GO" id="GO:0003677">
    <property type="term" value="F:DNA binding"/>
    <property type="evidence" value="ECO:0007669"/>
    <property type="project" value="UniProtKB-KW"/>
</dbReference>
<dbReference type="Proteomes" id="UP000192674">
    <property type="component" value="Unassembled WGS sequence"/>
</dbReference>
<evidence type="ECO:0000259" key="6">
    <source>
        <dbReference type="Pfam" id="PF04542"/>
    </source>
</evidence>
<dbReference type="EMBL" id="FWXV01000012">
    <property type="protein sequence ID" value="SMD25833.1"/>
    <property type="molecule type" value="Genomic_DNA"/>
</dbReference>
<dbReference type="GO" id="GO:0006352">
    <property type="term" value="P:DNA-templated transcription initiation"/>
    <property type="evidence" value="ECO:0007669"/>
    <property type="project" value="InterPro"/>
</dbReference>
<dbReference type="Gene3D" id="1.10.1740.10">
    <property type="match status" value="1"/>
</dbReference>
<reference evidence="8 9" key="1">
    <citation type="submission" date="2017-04" db="EMBL/GenBank/DDBJ databases">
        <authorList>
            <person name="Afonso C.L."/>
            <person name="Miller P.J."/>
            <person name="Scott M.A."/>
            <person name="Spackman E."/>
            <person name="Goraichik I."/>
            <person name="Dimitrov K.M."/>
            <person name="Suarez D.L."/>
            <person name="Swayne D.E."/>
        </authorList>
    </citation>
    <scope>NUCLEOTIDE SEQUENCE [LARGE SCALE GENOMIC DNA]</scope>
    <source>
        <strain evidence="8 9">DSM 43828</strain>
    </source>
</reference>
<evidence type="ECO:0000256" key="2">
    <source>
        <dbReference type="ARBA" id="ARBA00023015"/>
    </source>
</evidence>
<keyword evidence="5" id="KW-0804">Transcription</keyword>
<evidence type="ECO:0000313" key="9">
    <source>
        <dbReference type="Proteomes" id="UP000192674"/>
    </source>
</evidence>
<evidence type="ECO:0000259" key="7">
    <source>
        <dbReference type="Pfam" id="PF08281"/>
    </source>
</evidence>
<proteinExistence type="inferred from homology"/>
<dbReference type="InterPro" id="IPR013325">
    <property type="entry name" value="RNA_pol_sigma_r2"/>
</dbReference>
<dbReference type="InterPro" id="IPR039425">
    <property type="entry name" value="RNA_pol_sigma-70-like"/>
</dbReference>
<sequence>MIAPADEQADLEELAKRCAAGDCGALDVLLRRIRPEVLRRCGAALSYRSDAEEACQDVLLQVARNIGDFEGRSKFRTWLYVIIGNATRQTYRSLKQRAAERAVEILPTQRPDPRTTSVIAGARIDLLEAIDRLEQRAPDLVAPFVLRDLSDLEYAEICRQLNLPLSTVKFRIHEARKFVQRYLSADS</sequence>
<dbReference type="InterPro" id="IPR036388">
    <property type="entry name" value="WH-like_DNA-bd_sf"/>
</dbReference>
<feature type="domain" description="RNA polymerase sigma factor 70 region 4 type 2" evidence="7">
    <location>
        <begin position="142"/>
        <end position="178"/>
    </location>
</feature>
<dbReference type="Pfam" id="PF08281">
    <property type="entry name" value="Sigma70_r4_2"/>
    <property type="match status" value="1"/>
</dbReference>
<comment type="similarity">
    <text evidence="1">Belongs to the sigma-70 factor family. ECF subfamily.</text>
</comment>
<evidence type="ECO:0000313" key="8">
    <source>
        <dbReference type="EMBL" id="SMD25833.1"/>
    </source>
</evidence>